<organism evidence="5 6">
    <name type="scientific">Zymoseptoria brevis</name>
    <dbReference type="NCBI Taxonomy" id="1047168"/>
    <lineage>
        <taxon>Eukaryota</taxon>
        <taxon>Fungi</taxon>
        <taxon>Dikarya</taxon>
        <taxon>Ascomycota</taxon>
        <taxon>Pezizomycotina</taxon>
        <taxon>Dothideomycetes</taxon>
        <taxon>Dothideomycetidae</taxon>
        <taxon>Mycosphaerellales</taxon>
        <taxon>Mycosphaerellaceae</taxon>
        <taxon>Zymoseptoria</taxon>
    </lineage>
</organism>
<dbReference type="InterPro" id="IPR008030">
    <property type="entry name" value="NmrA-like"/>
</dbReference>
<dbReference type="Pfam" id="PF05368">
    <property type="entry name" value="NmrA"/>
    <property type="match status" value="1"/>
</dbReference>
<gene>
    <name evidence="5" type="ORF">TI39_contig4602g00001</name>
</gene>
<dbReference type="SUPFAM" id="SSF51735">
    <property type="entry name" value="NAD(P)-binding Rossmann-fold domains"/>
    <property type="match status" value="1"/>
</dbReference>
<sequence>MLVLSVLTDLRKWSGGKITWHYHFESKWRIVEYLQENYPELHGQSSFFQAAWHLSNLDTTLAPRMVSFKLFGVYKANAADYGQTPEGYIVSFTIDGNKPVPMIDARNVTGPLVKALVEAAPGKNLMGYTSEISFNEIAQILGKNLGVEVKYQRGTVKAMDKLMPGAMGMEFGETLEYLNSPGYYGGEAAIRELSLITPDDLGTFQLTEVREYLKGRTLL</sequence>
<dbReference type="OrthoDB" id="3358371at2759"/>
<accession>A0A0F4G6E5</accession>
<dbReference type="EMBL" id="LAFY01004561">
    <property type="protein sequence ID" value="KJX92904.1"/>
    <property type="molecule type" value="Genomic_DNA"/>
</dbReference>
<feature type="domain" description="NmrA-like" evidence="4">
    <location>
        <begin position="7"/>
        <end position="212"/>
    </location>
</feature>
<dbReference type="InterPro" id="IPR036291">
    <property type="entry name" value="NAD(P)-bd_dom_sf"/>
</dbReference>
<dbReference type="Proteomes" id="UP000033647">
    <property type="component" value="Unassembled WGS sequence"/>
</dbReference>
<dbReference type="PANTHER" id="PTHR42748">
    <property type="entry name" value="NITROGEN METABOLITE REPRESSION PROTEIN NMRA FAMILY MEMBER"/>
    <property type="match status" value="1"/>
</dbReference>
<keyword evidence="6" id="KW-1185">Reference proteome</keyword>
<dbReference type="STRING" id="1047168.A0A0F4G6E5"/>
<dbReference type="AlphaFoldDB" id="A0A0F4G6E5"/>
<evidence type="ECO:0000256" key="2">
    <source>
        <dbReference type="ARBA" id="ARBA00022857"/>
    </source>
</evidence>
<keyword evidence="2" id="KW-0521">NADP</keyword>
<evidence type="ECO:0000313" key="6">
    <source>
        <dbReference type="Proteomes" id="UP000033647"/>
    </source>
</evidence>
<evidence type="ECO:0000259" key="4">
    <source>
        <dbReference type="Pfam" id="PF05368"/>
    </source>
</evidence>
<evidence type="ECO:0000256" key="3">
    <source>
        <dbReference type="ARBA" id="ARBA00023002"/>
    </source>
</evidence>
<protein>
    <recommendedName>
        <fullName evidence="4">NmrA-like domain-containing protein</fullName>
    </recommendedName>
</protein>
<reference evidence="5 6" key="1">
    <citation type="submission" date="2015-03" db="EMBL/GenBank/DDBJ databases">
        <title>RNA-seq based gene annotation and comparative genomics of four Zymoseptoria species reveal species-specific pathogenicity related genes and transposable element activity.</title>
        <authorList>
            <person name="Grandaubert J."/>
            <person name="Bhattacharyya A."/>
            <person name="Stukenbrock E.H."/>
        </authorList>
    </citation>
    <scope>NUCLEOTIDE SEQUENCE [LARGE SCALE GENOMIC DNA]</scope>
    <source>
        <strain evidence="5 6">Zb18110</strain>
    </source>
</reference>
<dbReference type="GO" id="GO:0016491">
    <property type="term" value="F:oxidoreductase activity"/>
    <property type="evidence" value="ECO:0007669"/>
    <property type="project" value="UniProtKB-KW"/>
</dbReference>
<evidence type="ECO:0000313" key="5">
    <source>
        <dbReference type="EMBL" id="KJX92904.1"/>
    </source>
</evidence>
<dbReference type="Gene3D" id="3.40.50.720">
    <property type="entry name" value="NAD(P)-binding Rossmann-like Domain"/>
    <property type="match status" value="1"/>
</dbReference>
<keyword evidence="3" id="KW-0560">Oxidoreductase</keyword>
<proteinExistence type="inferred from homology"/>
<comment type="caution">
    <text evidence="5">The sequence shown here is derived from an EMBL/GenBank/DDBJ whole genome shotgun (WGS) entry which is preliminary data.</text>
</comment>
<dbReference type="GO" id="GO:0005634">
    <property type="term" value="C:nucleus"/>
    <property type="evidence" value="ECO:0007669"/>
    <property type="project" value="TreeGrafter"/>
</dbReference>
<dbReference type="InterPro" id="IPR051164">
    <property type="entry name" value="NmrA-like_oxidored"/>
</dbReference>
<comment type="similarity">
    <text evidence="1">Belongs to the NmrA-type oxidoreductase family.</text>
</comment>
<dbReference type="PANTHER" id="PTHR42748:SF30">
    <property type="entry name" value="NMRA-LIKE DOMAIN-CONTAINING PROTEIN"/>
    <property type="match status" value="1"/>
</dbReference>
<evidence type="ECO:0000256" key="1">
    <source>
        <dbReference type="ARBA" id="ARBA00006328"/>
    </source>
</evidence>
<name>A0A0F4G6E5_9PEZI</name>